<evidence type="ECO:0000313" key="2">
    <source>
        <dbReference type="WBParaSite" id="ACRNAN_scaffold1652.g24826.t1"/>
    </source>
</evidence>
<dbReference type="WBParaSite" id="ACRNAN_scaffold1652.g24826.t1">
    <property type="protein sequence ID" value="ACRNAN_scaffold1652.g24826.t1"/>
    <property type="gene ID" value="ACRNAN_scaffold1652.g24826"/>
</dbReference>
<name>A0A914CZY4_9BILA</name>
<dbReference type="AlphaFoldDB" id="A0A914CZY4"/>
<organism evidence="1 2">
    <name type="scientific">Acrobeloides nanus</name>
    <dbReference type="NCBI Taxonomy" id="290746"/>
    <lineage>
        <taxon>Eukaryota</taxon>
        <taxon>Metazoa</taxon>
        <taxon>Ecdysozoa</taxon>
        <taxon>Nematoda</taxon>
        <taxon>Chromadorea</taxon>
        <taxon>Rhabditida</taxon>
        <taxon>Tylenchina</taxon>
        <taxon>Cephalobomorpha</taxon>
        <taxon>Cephaloboidea</taxon>
        <taxon>Cephalobidae</taxon>
        <taxon>Acrobeloides</taxon>
    </lineage>
</organism>
<keyword evidence="1" id="KW-1185">Reference proteome</keyword>
<reference evidence="2" key="1">
    <citation type="submission" date="2022-11" db="UniProtKB">
        <authorList>
            <consortium name="WormBaseParasite"/>
        </authorList>
    </citation>
    <scope>IDENTIFICATION</scope>
</reference>
<accession>A0A914CZY4</accession>
<proteinExistence type="predicted"/>
<dbReference type="Proteomes" id="UP000887540">
    <property type="component" value="Unplaced"/>
</dbReference>
<protein>
    <submittedName>
        <fullName evidence="2">Uncharacterized protein</fullName>
    </submittedName>
</protein>
<evidence type="ECO:0000313" key="1">
    <source>
        <dbReference type="Proteomes" id="UP000887540"/>
    </source>
</evidence>
<sequence length="338" mass="39289">MSTPILNNRLSGLNNRIKRNPDKEGCDEFTAWSCFFYNVSFFFPYPLEGKSSEETNVGSTRKLGLEKVKAILNLLKEVLFEKFDKDAFTAGMIHFAKAFGDKEILETWYKLPEAERKCIIKSKEAIHLKILSGEICVTPDEAVKIIQTDCPNSSDQLQKIYERKLARMQECMKEIKAHLAKLPESVRLVFEMLFTALRNLKQDCNFRSREKVFAELLPVLEQRLKVPQADLEKFAELCPDLAPVLTGDLKKYVEMNIRALIKYFKTGKFCFLQHVDFMRFFTKLTPFWREKVQKLSQLIADKEEQGFEDFVVKGIEKAVPECVDKMEKFLEECVESRD</sequence>